<dbReference type="EMBL" id="BPLR01018604">
    <property type="protein sequence ID" value="GIZ00950.1"/>
    <property type="molecule type" value="Genomic_DNA"/>
</dbReference>
<dbReference type="Proteomes" id="UP001054945">
    <property type="component" value="Unassembled WGS sequence"/>
</dbReference>
<evidence type="ECO:0000313" key="1">
    <source>
        <dbReference type="EMBL" id="GIZ00950.1"/>
    </source>
</evidence>
<protein>
    <submittedName>
        <fullName evidence="1">Uncharacterized protein</fullName>
    </submittedName>
</protein>
<organism evidence="1 2">
    <name type="scientific">Caerostris extrusa</name>
    <name type="common">Bark spider</name>
    <name type="synonym">Caerostris bankana</name>
    <dbReference type="NCBI Taxonomy" id="172846"/>
    <lineage>
        <taxon>Eukaryota</taxon>
        <taxon>Metazoa</taxon>
        <taxon>Ecdysozoa</taxon>
        <taxon>Arthropoda</taxon>
        <taxon>Chelicerata</taxon>
        <taxon>Arachnida</taxon>
        <taxon>Araneae</taxon>
        <taxon>Araneomorphae</taxon>
        <taxon>Entelegynae</taxon>
        <taxon>Araneoidea</taxon>
        <taxon>Araneidae</taxon>
        <taxon>Caerostris</taxon>
    </lineage>
</organism>
<dbReference type="AlphaFoldDB" id="A0AAV4Y3E5"/>
<sequence>MHQHCSKRFPLMKTSPCKGKAAALQSILSPGPLQFTRLNVEQPLSRGQLKLEWQQMHQHCSKRFPLMKTSPCEGKAAALQSILSPGPLQFTRLNVEQPLSRGRSVRKTEHY</sequence>
<gene>
    <name evidence="1" type="ORF">CEXT_216411</name>
</gene>
<accession>A0AAV4Y3E5</accession>
<name>A0AAV4Y3E5_CAEEX</name>
<comment type="caution">
    <text evidence="1">The sequence shown here is derived from an EMBL/GenBank/DDBJ whole genome shotgun (WGS) entry which is preliminary data.</text>
</comment>
<proteinExistence type="predicted"/>
<keyword evidence="2" id="KW-1185">Reference proteome</keyword>
<reference evidence="1 2" key="1">
    <citation type="submission" date="2021-06" db="EMBL/GenBank/DDBJ databases">
        <title>Caerostris extrusa draft genome.</title>
        <authorList>
            <person name="Kono N."/>
            <person name="Arakawa K."/>
        </authorList>
    </citation>
    <scope>NUCLEOTIDE SEQUENCE [LARGE SCALE GENOMIC DNA]</scope>
</reference>
<evidence type="ECO:0000313" key="2">
    <source>
        <dbReference type="Proteomes" id="UP001054945"/>
    </source>
</evidence>